<evidence type="ECO:0000256" key="1">
    <source>
        <dbReference type="SAM" id="MobiDB-lite"/>
    </source>
</evidence>
<dbReference type="Proteomes" id="UP000784294">
    <property type="component" value="Unassembled WGS sequence"/>
</dbReference>
<feature type="compositionally biased region" description="Basic residues" evidence="1">
    <location>
        <begin position="121"/>
        <end position="142"/>
    </location>
</feature>
<evidence type="ECO:0000313" key="3">
    <source>
        <dbReference type="Proteomes" id="UP000784294"/>
    </source>
</evidence>
<feature type="region of interest" description="Disordered" evidence="1">
    <location>
        <begin position="97"/>
        <end position="174"/>
    </location>
</feature>
<protein>
    <submittedName>
        <fullName evidence="2">Uncharacterized protein</fullName>
    </submittedName>
</protein>
<accession>A0A448WW49</accession>
<organism evidence="2 3">
    <name type="scientific">Protopolystoma xenopodis</name>
    <dbReference type="NCBI Taxonomy" id="117903"/>
    <lineage>
        <taxon>Eukaryota</taxon>
        <taxon>Metazoa</taxon>
        <taxon>Spiralia</taxon>
        <taxon>Lophotrochozoa</taxon>
        <taxon>Platyhelminthes</taxon>
        <taxon>Monogenea</taxon>
        <taxon>Polyopisthocotylea</taxon>
        <taxon>Polystomatidea</taxon>
        <taxon>Polystomatidae</taxon>
        <taxon>Protopolystoma</taxon>
    </lineage>
</organism>
<feature type="compositionally biased region" description="Basic and acidic residues" evidence="1">
    <location>
        <begin position="97"/>
        <end position="107"/>
    </location>
</feature>
<reference evidence="2" key="1">
    <citation type="submission" date="2018-11" db="EMBL/GenBank/DDBJ databases">
        <authorList>
            <consortium name="Pathogen Informatics"/>
        </authorList>
    </citation>
    <scope>NUCLEOTIDE SEQUENCE</scope>
</reference>
<dbReference type="EMBL" id="CAAALY010052510">
    <property type="protein sequence ID" value="VEL21671.1"/>
    <property type="molecule type" value="Genomic_DNA"/>
</dbReference>
<gene>
    <name evidence="2" type="ORF">PXEA_LOCUS15111</name>
</gene>
<evidence type="ECO:0000313" key="2">
    <source>
        <dbReference type="EMBL" id="VEL21671.1"/>
    </source>
</evidence>
<keyword evidence="3" id="KW-1185">Reference proteome</keyword>
<proteinExistence type="predicted"/>
<sequence>MVLTCLTLPVLPSASGPSTRRAGQSGLCGHFSAALLLHHRRSRLVARLLPELVPGHRELSSSGLRDPTTQLSSRPIHATLARARCVSRSRLERTVTSCRRPELESRRTGLAPRGRLDAGRPPHRRSARVARRRGRRTGRRLRVGPAPAPTSALPLRRADQPARPVTTATSTTTTAADAASTASIISIISISHTRVRGQRAHRYGRPARRHTGLPPALQQGTVAIACRHCRSSFR</sequence>
<comment type="caution">
    <text evidence="2">The sequence shown here is derived from an EMBL/GenBank/DDBJ whole genome shotgun (WGS) entry which is preliminary data.</text>
</comment>
<name>A0A448WW49_9PLAT</name>
<dbReference type="AlphaFoldDB" id="A0A448WW49"/>